<keyword evidence="3" id="KW-1185">Reference proteome</keyword>
<reference evidence="2 3" key="1">
    <citation type="submission" date="2018-06" db="EMBL/GenBank/DDBJ databases">
        <title>Comparative genomics reveals the genomic features of Rhizophagus irregularis, R. cerebriforme, R. diaphanum and Gigaspora rosea, and their symbiotic lifestyle signature.</title>
        <authorList>
            <person name="Morin E."/>
            <person name="San Clemente H."/>
            <person name="Chen E.C.H."/>
            <person name="De La Providencia I."/>
            <person name="Hainaut M."/>
            <person name="Kuo A."/>
            <person name="Kohler A."/>
            <person name="Murat C."/>
            <person name="Tang N."/>
            <person name="Roy S."/>
            <person name="Loubradou J."/>
            <person name="Henrissat B."/>
            <person name="Grigoriev I.V."/>
            <person name="Corradi N."/>
            <person name="Roux C."/>
            <person name="Martin F.M."/>
        </authorList>
    </citation>
    <scope>NUCLEOTIDE SEQUENCE [LARGE SCALE GENOMIC DNA]</scope>
    <source>
        <strain evidence="2 3">DAOM 194757</strain>
    </source>
</reference>
<sequence>MNNRKYLVWHLAVIFFAIVVVNCSEVNEIKFDLTRYGNLVTARQYDDGKLLIVTSKQDDPELLHLIYQNGSVVSISYEDSINFKNSSTWIIENRYPLATNYVILIYYSQYDAKDDITMHGTIINLEGKITTENFILFDHFNRSNRDKYSITEYNDISKSFMITYNKFNLLKWMKYAFS</sequence>
<dbReference type="Proteomes" id="UP000266673">
    <property type="component" value="Unassembled WGS sequence"/>
</dbReference>
<proteinExistence type="predicted"/>
<feature type="signal peptide" evidence="1">
    <location>
        <begin position="1"/>
        <end position="23"/>
    </location>
</feature>
<feature type="chain" id="PRO_5017331246" description="Dipeptidylpeptidase IV N-terminal domain-containing protein" evidence="1">
    <location>
        <begin position="24"/>
        <end position="178"/>
    </location>
</feature>
<name>A0A397U6F4_9GLOM</name>
<evidence type="ECO:0008006" key="4">
    <source>
        <dbReference type="Google" id="ProtNLM"/>
    </source>
</evidence>
<dbReference type="AlphaFoldDB" id="A0A397U6F4"/>
<keyword evidence="1" id="KW-0732">Signal</keyword>
<organism evidence="2 3">
    <name type="scientific">Gigaspora rosea</name>
    <dbReference type="NCBI Taxonomy" id="44941"/>
    <lineage>
        <taxon>Eukaryota</taxon>
        <taxon>Fungi</taxon>
        <taxon>Fungi incertae sedis</taxon>
        <taxon>Mucoromycota</taxon>
        <taxon>Glomeromycotina</taxon>
        <taxon>Glomeromycetes</taxon>
        <taxon>Diversisporales</taxon>
        <taxon>Gigasporaceae</taxon>
        <taxon>Gigaspora</taxon>
    </lineage>
</organism>
<accession>A0A397U6F4</accession>
<evidence type="ECO:0000313" key="3">
    <source>
        <dbReference type="Proteomes" id="UP000266673"/>
    </source>
</evidence>
<comment type="caution">
    <text evidence="2">The sequence shown here is derived from an EMBL/GenBank/DDBJ whole genome shotgun (WGS) entry which is preliminary data.</text>
</comment>
<dbReference type="EMBL" id="QKWP01001917">
    <property type="protein sequence ID" value="RIB05784.1"/>
    <property type="molecule type" value="Genomic_DNA"/>
</dbReference>
<evidence type="ECO:0000313" key="2">
    <source>
        <dbReference type="EMBL" id="RIB05784.1"/>
    </source>
</evidence>
<dbReference type="OrthoDB" id="2438293at2759"/>
<evidence type="ECO:0000256" key="1">
    <source>
        <dbReference type="SAM" id="SignalP"/>
    </source>
</evidence>
<protein>
    <recommendedName>
        <fullName evidence="4">Dipeptidylpeptidase IV N-terminal domain-containing protein</fullName>
    </recommendedName>
</protein>
<gene>
    <name evidence="2" type="ORF">C2G38_566493</name>
</gene>